<evidence type="ECO:0000256" key="1">
    <source>
        <dbReference type="ARBA" id="ARBA00002284"/>
    </source>
</evidence>
<dbReference type="AlphaFoldDB" id="A0A1X0BAJ0"/>
<dbReference type="InterPro" id="IPR000422">
    <property type="entry name" value="DHBP_synthase_RibB"/>
</dbReference>
<organism evidence="6 7">
    <name type="scientific">Mycobacterium aquaticum</name>
    <dbReference type="NCBI Taxonomy" id="1927124"/>
    <lineage>
        <taxon>Bacteria</taxon>
        <taxon>Bacillati</taxon>
        <taxon>Actinomycetota</taxon>
        <taxon>Actinomycetes</taxon>
        <taxon>Mycobacteriales</taxon>
        <taxon>Mycobacteriaceae</taxon>
        <taxon>Mycobacterium</taxon>
    </lineage>
</organism>
<evidence type="ECO:0000313" key="6">
    <source>
        <dbReference type="EMBL" id="ORA39347.1"/>
    </source>
</evidence>
<dbReference type="EMBL" id="MVHF01000002">
    <property type="protein sequence ID" value="ORA39347.1"/>
    <property type="molecule type" value="Genomic_DNA"/>
</dbReference>
<dbReference type="RefSeq" id="WP_083160660.1">
    <property type="nucleotide sequence ID" value="NZ_MVHF01000002.1"/>
</dbReference>
<dbReference type="SUPFAM" id="SSF55821">
    <property type="entry name" value="YrdC/RibB"/>
    <property type="match status" value="1"/>
</dbReference>
<evidence type="ECO:0000256" key="2">
    <source>
        <dbReference type="ARBA" id="ARBA00004904"/>
    </source>
</evidence>
<reference evidence="6 7" key="1">
    <citation type="submission" date="2017-02" db="EMBL/GenBank/DDBJ databases">
        <title>The new phylogeny of genus Mycobacterium.</title>
        <authorList>
            <person name="Tortoli E."/>
            <person name="Trovato A."/>
            <person name="Cirillo D.M."/>
        </authorList>
    </citation>
    <scope>NUCLEOTIDE SEQUENCE [LARGE SCALE GENOMIC DNA]</scope>
    <source>
        <strain evidence="6 7">RW6</strain>
    </source>
</reference>
<dbReference type="GO" id="GO:0046872">
    <property type="term" value="F:metal ion binding"/>
    <property type="evidence" value="ECO:0007669"/>
    <property type="project" value="UniProtKB-KW"/>
</dbReference>
<dbReference type="PANTHER" id="PTHR21327:SF18">
    <property type="entry name" value="3,4-DIHYDROXY-2-BUTANONE 4-PHOSPHATE SYNTHASE"/>
    <property type="match status" value="1"/>
</dbReference>
<accession>A0A1X0BAJ0</accession>
<dbReference type="GO" id="GO:0005829">
    <property type="term" value="C:cytosol"/>
    <property type="evidence" value="ECO:0007669"/>
    <property type="project" value="TreeGrafter"/>
</dbReference>
<keyword evidence="4" id="KW-0686">Riboflavin biosynthesis</keyword>
<dbReference type="InterPro" id="IPR017945">
    <property type="entry name" value="DHBP_synth_RibB-like_a/b_dom"/>
</dbReference>
<keyword evidence="5" id="KW-0479">Metal-binding</keyword>
<name>A0A1X0BAJ0_9MYCO</name>
<dbReference type="STRING" id="1927124.BST13_03565"/>
<comment type="function">
    <text evidence="1">Catalyzes the conversion of D-ribulose 5-phosphate to formate and 3,4-dihydroxy-2-butanone 4-phosphate.</text>
</comment>
<dbReference type="OrthoDB" id="7869936at2"/>
<proteinExistence type="predicted"/>
<evidence type="ECO:0000256" key="3">
    <source>
        <dbReference type="ARBA" id="ARBA00012153"/>
    </source>
</evidence>
<dbReference type="PANTHER" id="PTHR21327">
    <property type="entry name" value="GTP CYCLOHYDROLASE II-RELATED"/>
    <property type="match status" value="1"/>
</dbReference>
<protein>
    <recommendedName>
        <fullName evidence="3">3,4-dihydroxy-2-butanone-4-phosphate synthase</fullName>
        <ecNumber evidence="3">4.1.99.12</ecNumber>
    </recommendedName>
</protein>
<evidence type="ECO:0000256" key="4">
    <source>
        <dbReference type="ARBA" id="ARBA00022619"/>
    </source>
</evidence>
<dbReference type="Pfam" id="PF00926">
    <property type="entry name" value="DHBP_synthase"/>
    <property type="match status" value="1"/>
</dbReference>
<dbReference type="UniPathway" id="UPA00275">
    <property type="reaction ID" value="UER00399"/>
</dbReference>
<dbReference type="Proteomes" id="UP000192448">
    <property type="component" value="Unassembled WGS sequence"/>
</dbReference>
<comment type="caution">
    <text evidence="6">The sequence shown here is derived from an EMBL/GenBank/DDBJ whole genome shotgun (WGS) entry which is preliminary data.</text>
</comment>
<dbReference type="Gene3D" id="3.90.870.10">
    <property type="entry name" value="DHBP synthase"/>
    <property type="match status" value="1"/>
</dbReference>
<comment type="pathway">
    <text evidence="2">Cofactor biosynthesis; riboflavin biosynthesis; 2-hydroxy-3-oxobutyl phosphate from D-ribulose 5-phosphate: step 1/1.</text>
</comment>
<dbReference type="GO" id="GO:0009231">
    <property type="term" value="P:riboflavin biosynthetic process"/>
    <property type="evidence" value="ECO:0007669"/>
    <property type="project" value="UniProtKB-UniPathway"/>
</dbReference>
<evidence type="ECO:0000313" key="7">
    <source>
        <dbReference type="Proteomes" id="UP000192448"/>
    </source>
</evidence>
<dbReference type="GO" id="GO:0008686">
    <property type="term" value="F:3,4-dihydroxy-2-butanone-4-phosphate synthase activity"/>
    <property type="evidence" value="ECO:0007669"/>
    <property type="project" value="UniProtKB-EC"/>
</dbReference>
<gene>
    <name evidence="6" type="ORF">BST13_03565</name>
</gene>
<dbReference type="EC" id="4.1.99.12" evidence="3"/>
<sequence>MATSVDDIDELAPVRVQRFAKGFEGVLTRYLDGEIVVVGHGTSCALTLNARVASVSATAAMIRHGSGLIFVAMQQSRLAELRIPPMPTDVASRCSGCHVAIDASDGIGTGISARDRGETLRRLANGESVPEDFRRPGHVIPVAGDLVVGGAAATPQIVLMLASLAEGASGVGAFTTLMSVEHPCEVATPSEGADIASRLGYHYVDGHVVRKAFYGYSWPSRPACGLSSRTRGPIVG</sequence>
<evidence type="ECO:0000256" key="5">
    <source>
        <dbReference type="ARBA" id="ARBA00022723"/>
    </source>
</evidence>
<keyword evidence="7" id="KW-1185">Reference proteome</keyword>